<reference evidence="15 16" key="1">
    <citation type="submission" date="2018-06" db="EMBL/GenBank/DDBJ databases">
        <authorList>
            <consortium name="Pathogen Informatics"/>
            <person name="Doyle S."/>
        </authorList>
    </citation>
    <scope>NUCLEOTIDE SEQUENCE [LARGE SCALE GENOMIC DNA]</scope>
    <source>
        <strain evidence="15 16">NCTC10738</strain>
    </source>
</reference>
<evidence type="ECO:0000259" key="14">
    <source>
        <dbReference type="Pfam" id="PF05690"/>
    </source>
</evidence>
<evidence type="ECO:0000313" key="15">
    <source>
        <dbReference type="EMBL" id="SUJ08004.1"/>
    </source>
</evidence>
<evidence type="ECO:0000256" key="9">
    <source>
        <dbReference type="ARBA" id="ARBA00023270"/>
    </source>
</evidence>
<evidence type="ECO:0000256" key="1">
    <source>
        <dbReference type="ARBA" id="ARBA00002834"/>
    </source>
</evidence>
<evidence type="ECO:0000313" key="16">
    <source>
        <dbReference type="Proteomes" id="UP000254069"/>
    </source>
</evidence>
<keyword evidence="16" id="KW-1185">Reference proteome</keyword>
<feature type="binding site" evidence="13">
    <location>
        <begin position="182"/>
        <end position="183"/>
    </location>
    <ligand>
        <name>1-deoxy-D-xylulose 5-phosphate</name>
        <dbReference type="ChEBI" id="CHEBI:57792"/>
    </ligand>
</feature>
<dbReference type="CDD" id="cd04728">
    <property type="entry name" value="ThiG"/>
    <property type="match status" value="1"/>
</dbReference>
<keyword evidence="6 13" id="KW-0963">Cytoplasm</keyword>
<evidence type="ECO:0000256" key="12">
    <source>
        <dbReference type="ARBA" id="ARBA00062692"/>
    </source>
</evidence>
<keyword evidence="7 13" id="KW-0808">Transferase</keyword>
<dbReference type="FunFam" id="3.20.20.70:FF:000049">
    <property type="entry name" value="Thiazole synthase"/>
    <property type="match status" value="1"/>
</dbReference>
<keyword evidence="8 13" id="KW-0784">Thiamine biosynthesis</keyword>
<dbReference type="InterPro" id="IPR008867">
    <property type="entry name" value="ThiG"/>
</dbReference>
<comment type="subcellular location">
    <subcellularLocation>
        <location evidence="2 13">Cytoplasm</location>
    </subcellularLocation>
</comment>
<comment type="catalytic activity">
    <reaction evidence="10 13">
        <text>[ThiS sulfur-carrier protein]-C-terminal-Gly-aminoethanethioate + 2-iminoacetate + 1-deoxy-D-xylulose 5-phosphate = [ThiS sulfur-carrier protein]-C-terminal Gly-Gly + 2-[(2R,5Z)-2-carboxy-4-methylthiazol-5(2H)-ylidene]ethyl phosphate + 2 H2O + H(+)</text>
        <dbReference type="Rhea" id="RHEA:26297"/>
        <dbReference type="Rhea" id="RHEA-COMP:12909"/>
        <dbReference type="Rhea" id="RHEA-COMP:19908"/>
        <dbReference type="ChEBI" id="CHEBI:15377"/>
        <dbReference type="ChEBI" id="CHEBI:15378"/>
        <dbReference type="ChEBI" id="CHEBI:57792"/>
        <dbReference type="ChEBI" id="CHEBI:62899"/>
        <dbReference type="ChEBI" id="CHEBI:77846"/>
        <dbReference type="ChEBI" id="CHEBI:90778"/>
        <dbReference type="ChEBI" id="CHEBI:232372"/>
        <dbReference type="EC" id="2.8.1.10"/>
    </reaction>
</comment>
<dbReference type="GO" id="GO:0005737">
    <property type="term" value="C:cytoplasm"/>
    <property type="evidence" value="ECO:0007669"/>
    <property type="project" value="UniProtKB-SubCell"/>
</dbReference>
<dbReference type="SUPFAM" id="SSF110399">
    <property type="entry name" value="ThiG-like"/>
    <property type="match status" value="1"/>
</dbReference>
<evidence type="ECO:0000256" key="7">
    <source>
        <dbReference type="ARBA" id="ARBA00022679"/>
    </source>
</evidence>
<dbReference type="PANTHER" id="PTHR34266">
    <property type="entry name" value="THIAZOLE SYNTHASE"/>
    <property type="match status" value="1"/>
</dbReference>
<gene>
    <name evidence="13 15" type="primary">thiG</name>
    <name evidence="15" type="ORF">NCTC10738_04020</name>
</gene>
<dbReference type="Pfam" id="PF05690">
    <property type="entry name" value="ThiG"/>
    <property type="match status" value="1"/>
</dbReference>
<dbReference type="GO" id="GO:0009229">
    <property type="term" value="P:thiamine diphosphate biosynthetic process"/>
    <property type="evidence" value="ECO:0007669"/>
    <property type="project" value="UniProtKB-UniRule"/>
</dbReference>
<feature type="binding site" evidence="13">
    <location>
        <position position="156"/>
    </location>
    <ligand>
        <name>1-deoxy-D-xylulose 5-phosphate</name>
        <dbReference type="ChEBI" id="CHEBI:57792"/>
    </ligand>
</feature>
<dbReference type="InterPro" id="IPR033983">
    <property type="entry name" value="Thiazole_synthase_ThiG"/>
</dbReference>
<comment type="function">
    <text evidence="1 13">Catalyzes the rearrangement of 1-deoxy-D-xylulose 5-phosphate (DXP) to produce the thiazole phosphate moiety of thiamine. Sulfur is provided by the thiocarboxylate moiety of the carrier protein ThiS. In vitro, sulfur can be provided by H(2)S.</text>
</comment>
<dbReference type="UniPathway" id="UPA00060"/>
<feature type="binding site" evidence="13">
    <location>
        <begin position="204"/>
        <end position="205"/>
    </location>
    <ligand>
        <name>1-deoxy-D-xylulose 5-phosphate</name>
        <dbReference type="ChEBI" id="CHEBI:57792"/>
    </ligand>
</feature>
<dbReference type="GO" id="GO:1990107">
    <property type="term" value="F:thiazole synthase activity"/>
    <property type="evidence" value="ECO:0007669"/>
    <property type="project" value="UniProtKB-EC"/>
</dbReference>
<name>A0A380BWP3_9GAMM</name>
<keyword evidence="9 13" id="KW-0704">Schiff base</keyword>
<proteinExistence type="inferred from homology"/>
<evidence type="ECO:0000256" key="2">
    <source>
        <dbReference type="ARBA" id="ARBA00004496"/>
    </source>
</evidence>
<evidence type="ECO:0000256" key="6">
    <source>
        <dbReference type="ARBA" id="ARBA00022490"/>
    </source>
</evidence>
<comment type="pathway">
    <text evidence="3 13">Cofactor biosynthesis; thiamine diphosphate biosynthesis.</text>
</comment>
<sequence length="259" mass="27370">MLQIGEFEFQSRLFGGTGKFTSAELMQRSLVASGAELVTVAMKRLDFNLGSDELLAPLKERGVQLLPNTAGARNAREAIFAAELAREMLGTQLLKLEIHPDPRYLLPDPVETLEAARVLCTEGFTVLPYVHADPVLCLRLEEVGCAAVMPLGSPIGSNQGLATEPFLKIIIEQANVPVVVDAGIGAPSQAMRAMELGADAVLVNTAIASSLDPVTMAGCFKDAVRAGRAAYLAGLGTISNRAQNTSPLTGFLNLGDNHG</sequence>
<dbReference type="Proteomes" id="UP000254069">
    <property type="component" value="Unassembled WGS sequence"/>
</dbReference>
<evidence type="ECO:0000256" key="8">
    <source>
        <dbReference type="ARBA" id="ARBA00022977"/>
    </source>
</evidence>
<feature type="active site" description="Schiff-base intermediate with DXP" evidence="13">
    <location>
        <position position="95"/>
    </location>
</feature>
<dbReference type="InterPro" id="IPR013785">
    <property type="entry name" value="Aldolase_TIM"/>
</dbReference>
<dbReference type="EC" id="2.8.1.10" evidence="4 13"/>
<evidence type="ECO:0000256" key="10">
    <source>
        <dbReference type="ARBA" id="ARBA00049897"/>
    </source>
</evidence>
<dbReference type="EMBL" id="UGYO01000002">
    <property type="protein sequence ID" value="SUJ08004.1"/>
    <property type="molecule type" value="Genomic_DNA"/>
</dbReference>
<comment type="similarity">
    <text evidence="11 13">Belongs to the ThiG family.</text>
</comment>
<dbReference type="PANTHER" id="PTHR34266:SF2">
    <property type="entry name" value="THIAZOLE SYNTHASE"/>
    <property type="match status" value="1"/>
</dbReference>
<dbReference type="AlphaFoldDB" id="A0A380BWP3"/>
<evidence type="ECO:0000256" key="3">
    <source>
        <dbReference type="ARBA" id="ARBA00004948"/>
    </source>
</evidence>
<feature type="domain" description="Thiazole synthase ThiG" evidence="14">
    <location>
        <begin position="4"/>
        <end position="247"/>
    </location>
</feature>
<comment type="subunit">
    <text evidence="12 13">Homotetramer. Forms heterodimers with either ThiH or ThiS.</text>
</comment>
<evidence type="ECO:0000256" key="13">
    <source>
        <dbReference type="HAMAP-Rule" id="MF_00443"/>
    </source>
</evidence>
<dbReference type="HAMAP" id="MF_00443">
    <property type="entry name" value="ThiG"/>
    <property type="match status" value="1"/>
</dbReference>
<evidence type="ECO:0000256" key="5">
    <source>
        <dbReference type="ARBA" id="ARBA00019753"/>
    </source>
</evidence>
<accession>A0A380BWP3</accession>
<dbReference type="Gene3D" id="3.20.20.70">
    <property type="entry name" value="Aldolase class I"/>
    <property type="match status" value="1"/>
</dbReference>
<protein>
    <recommendedName>
        <fullName evidence="5 13">Thiazole synthase</fullName>
        <ecNumber evidence="4 13">2.8.1.10</ecNumber>
    </recommendedName>
</protein>
<organism evidence="15 16">
    <name type="scientific">Shewanella algae</name>
    <dbReference type="NCBI Taxonomy" id="38313"/>
    <lineage>
        <taxon>Bacteria</taxon>
        <taxon>Pseudomonadati</taxon>
        <taxon>Pseudomonadota</taxon>
        <taxon>Gammaproteobacteria</taxon>
        <taxon>Alteromonadales</taxon>
        <taxon>Shewanellaceae</taxon>
        <taxon>Shewanella</taxon>
    </lineage>
</organism>
<dbReference type="RefSeq" id="WP_115390409.1">
    <property type="nucleotide sequence ID" value="NZ_JADZHC010000048.1"/>
</dbReference>
<evidence type="ECO:0000256" key="11">
    <source>
        <dbReference type="ARBA" id="ARBA00060826"/>
    </source>
</evidence>
<evidence type="ECO:0000256" key="4">
    <source>
        <dbReference type="ARBA" id="ARBA00011960"/>
    </source>
</evidence>